<name>A0A811TCY6_9EURY</name>
<comment type="caution">
    <text evidence="1">The sequence shown here is derived from an EMBL/GenBank/DDBJ whole genome shotgun (WGS) entry which is preliminary data.</text>
</comment>
<dbReference type="AlphaFoldDB" id="A0A811TCY6"/>
<dbReference type="Proteomes" id="UP000634805">
    <property type="component" value="Unassembled WGS sequence"/>
</dbReference>
<organism evidence="1 2">
    <name type="scientific">Candidatus Argoarchaeum ethanivorans</name>
    <dbReference type="NCBI Taxonomy" id="2608793"/>
    <lineage>
        <taxon>Archaea</taxon>
        <taxon>Methanobacteriati</taxon>
        <taxon>Methanobacteriota</taxon>
        <taxon>Stenosarchaea group</taxon>
        <taxon>Methanomicrobia</taxon>
        <taxon>Methanosarcinales</taxon>
        <taxon>Methanosarcinales incertae sedis</taxon>
        <taxon>GOM Arc I cluster</taxon>
        <taxon>Candidatus Argoarchaeum</taxon>
    </lineage>
</organism>
<accession>A0A811TCY6</accession>
<dbReference type="EMBL" id="CAJHIS010000019">
    <property type="protein sequence ID" value="CAD6494241.1"/>
    <property type="molecule type" value="Genomic_DNA"/>
</dbReference>
<gene>
    <name evidence="1" type="ORF">EMLJLAPB_00734</name>
</gene>
<evidence type="ECO:0000313" key="1">
    <source>
        <dbReference type="EMBL" id="CAD6494241.1"/>
    </source>
</evidence>
<protein>
    <submittedName>
        <fullName evidence="1">Uncharacterized protein</fullName>
    </submittedName>
</protein>
<evidence type="ECO:0000313" key="2">
    <source>
        <dbReference type="Proteomes" id="UP000634805"/>
    </source>
</evidence>
<reference evidence="1" key="1">
    <citation type="submission" date="2020-10" db="EMBL/GenBank/DDBJ databases">
        <authorList>
            <person name="Hahn C.J."/>
            <person name="Laso-Perez R."/>
            <person name="Vulcano F."/>
            <person name="Vaziourakis K.-M."/>
            <person name="Stokke R."/>
            <person name="Steen I.H."/>
            <person name="Teske A."/>
            <person name="Boetius A."/>
            <person name="Liebeke M."/>
            <person name="Amann R."/>
            <person name="Knittel K."/>
        </authorList>
    </citation>
    <scope>NUCLEOTIDE SEQUENCE</scope>
    <source>
        <strain evidence="1">Gfbio:e3339647-f889-4370-9287-4fb5cb688e4c:AG392D22_GoMArc1</strain>
    </source>
</reference>
<proteinExistence type="predicted"/>
<sequence>MDASPFNTTAPSTSEEIAVIIRRVVPEFPTSTTSSGVATSPCTPAIRIASPTFSTSAPNARHACIVLCVSSETRGFSTVVFLASEAIAIARCV</sequence>